<organism evidence="2 3">
    <name type="scientific">Pedobacter polaris</name>
    <dbReference type="NCBI Taxonomy" id="2571273"/>
    <lineage>
        <taxon>Bacteria</taxon>
        <taxon>Pseudomonadati</taxon>
        <taxon>Bacteroidota</taxon>
        <taxon>Sphingobacteriia</taxon>
        <taxon>Sphingobacteriales</taxon>
        <taxon>Sphingobacteriaceae</taxon>
        <taxon>Pedobacter</taxon>
    </lineage>
</organism>
<protein>
    <submittedName>
        <fullName evidence="2">GNAT family N-acetyltransferase</fullName>
    </submittedName>
</protein>
<dbReference type="Proteomes" id="UP000309488">
    <property type="component" value="Unassembled WGS sequence"/>
</dbReference>
<name>A0A4U1CRF8_9SPHI</name>
<accession>A0A4U1CRF8</accession>
<evidence type="ECO:0000259" key="1">
    <source>
        <dbReference type="PROSITE" id="PS51186"/>
    </source>
</evidence>
<dbReference type="PROSITE" id="PS51186">
    <property type="entry name" value="GNAT"/>
    <property type="match status" value="1"/>
</dbReference>
<comment type="caution">
    <text evidence="2">The sequence shown here is derived from an EMBL/GenBank/DDBJ whole genome shotgun (WGS) entry which is preliminary data.</text>
</comment>
<dbReference type="GO" id="GO:0016747">
    <property type="term" value="F:acyltransferase activity, transferring groups other than amino-acyl groups"/>
    <property type="evidence" value="ECO:0007669"/>
    <property type="project" value="InterPro"/>
</dbReference>
<gene>
    <name evidence="2" type="ORF">FA048_13675</name>
</gene>
<dbReference type="Gene3D" id="3.40.630.30">
    <property type="match status" value="1"/>
</dbReference>
<dbReference type="InterPro" id="IPR000182">
    <property type="entry name" value="GNAT_dom"/>
</dbReference>
<sequence>MVKFVPFEFTLGLRSKILRNGLAPEECIFPTDQVEGAFHLAFYVGNEIATIASFFPNNYKENKELGYQLRGMATDTPFLEKGFGKQLIEFAIEYIRKTNARYIWCNARTPAIKFYQKLNFELVSEEFEIAGVGPHYEMILKLN</sequence>
<evidence type="ECO:0000313" key="2">
    <source>
        <dbReference type="EMBL" id="TKC08201.1"/>
    </source>
</evidence>
<feature type="domain" description="N-acetyltransferase" evidence="1">
    <location>
        <begin position="2"/>
        <end position="143"/>
    </location>
</feature>
<dbReference type="InterPro" id="IPR016181">
    <property type="entry name" value="Acyl_CoA_acyltransferase"/>
</dbReference>
<dbReference type="OrthoDB" id="2352823at2"/>
<dbReference type="EMBL" id="SWBR01000003">
    <property type="protein sequence ID" value="TKC08201.1"/>
    <property type="molecule type" value="Genomic_DNA"/>
</dbReference>
<dbReference type="AlphaFoldDB" id="A0A4U1CRF8"/>
<evidence type="ECO:0000313" key="3">
    <source>
        <dbReference type="Proteomes" id="UP000309488"/>
    </source>
</evidence>
<keyword evidence="3" id="KW-1185">Reference proteome</keyword>
<dbReference type="SUPFAM" id="SSF55729">
    <property type="entry name" value="Acyl-CoA N-acyltransferases (Nat)"/>
    <property type="match status" value="1"/>
</dbReference>
<dbReference type="RefSeq" id="WP_136841948.1">
    <property type="nucleotide sequence ID" value="NZ_SWBR01000003.1"/>
</dbReference>
<keyword evidence="2" id="KW-0808">Transferase</keyword>
<dbReference type="Pfam" id="PF00583">
    <property type="entry name" value="Acetyltransf_1"/>
    <property type="match status" value="1"/>
</dbReference>
<dbReference type="CDD" id="cd04301">
    <property type="entry name" value="NAT_SF"/>
    <property type="match status" value="1"/>
</dbReference>
<proteinExistence type="predicted"/>
<reference evidence="2 3" key="1">
    <citation type="submission" date="2019-04" db="EMBL/GenBank/DDBJ databases">
        <title>Pedobacter sp. RP-3-22 sp. nov., isolated from Arctic soil.</title>
        <authorList>
            <person name="Dahal R.H."/>
            <person name="Kim D.-U."/>
        </authorList>
    </citation>
    <scope>NUCLEOTIDE SEQUENCE [LARGE SCALE GENOMIC DNA]</scope>
    <source>
        <strain evidence="2 3">RP-3-22</strain>
    </source>
</reference>